<evidence type="ECO:0000256" key="2">
    <source>
        <dbReference type="ARBA" id="ARBA00022980"/>
    </source>
</evidence>
<dbReference type="InterPro" id="IPR011332">
    <property type="entry name" value="Ribosomal_zn-bd"/>
</dbReference>
<accession>A0A1G1WGR0</accession>
<dbReference type="InterPro" id="IPR002677">
    <property type="entry name" value="Ribosomal_bL32"/>
</dbReference>
<feature type="region of interest" description="Disordered" evidence="6">
    <location>
        <begin position="1"/>
        <end position="21"/>
    </location>
</feature>
<sequence length="69" mass="7715">MAAQPKKKLSRGRSGKRAATKKYLLPKLSLCPKCSNPKLSHRMCPSCGYYKDRLVFEQKGVTKVSKVST</sequence>
<dbReference type="EMBL" id="MHCU01000055">
    <property type="protein sequence ID" value="OGY26824.1"/>
    <property type="molecule type" value="Genomic_DNA"/>
</dbReference>
<dbReference type="Proteomes" id="UP000176645">
    <property type="component" value="Unassembled WGS sequence"/>
</dbReference>
<dbReference type="PANTHER" id="PTHR35534:SF1">
    <property type="entry name" value="LARGE RIBOSOMAL SUBUNIT PROTEIN BL32"/>
    <property type="match status" value="1"/>
</dbReference>
<evidence type="ECO:0000256" key="3">
    <source>
        <dbReference type="ARBA" id="ARBA00023274"/>
    </source>
</evidence>
<evidence type="ECO:0000256" key="6">
    <source>
        <dbReference type="SAM" id="MobiDB-lite"/>
    </source>
</evidence>
<evidence type="ECO:0000256" key="1">
    <source>
        <dbReference type="ARBA" id="ARBA00008560"/>
    </source>
</evidence>
<feature type="compositionally biased region" description="Basic residues" evidence="6">
    <location>
        <begin position="1"/>
        <end position="20"/>
    </location>
</feature>
<protein>
    <recommendedName>
        <fullName evidence="4 5">Large ribosomal subunit protein bL32</fullName>
    </recommendedName>
</protein>
<evidence type="ECO:0000256" key="5">
    <source>
        <dbReference type="HAMAP-Rule" id="MF_00340"/>
    </source>
</evidence>
<evidence type="ECO:0000256" key="4">
    <source>
        <dbReference type="ARBA" id="ARBA00035178"/>
    </source>
</evidence>
<name>A0A1G1WGR0_9BACT</name>
<dbReference type="Pfam" id="PF01783">
    <property type="entry name" value="Ribosomal_L32p"/>
    <property type="match status" value="1"/>
</dbReference>
<dbReference type="NCBIfam" id="TIGR01031">
    <property type="entry name" value="rpmF_bact"/>
    <property type="match status" value="1"/>
</dbReference>
<organism evidence="7 8">
    <name type="scientific">Candidatus Woykebacteria bacterium RBG_19FT_COMBO_43_10</name>
    <dbReference type="NCBI Taxonomy" id="1802598"/>
    <lineage>
        <taxon>Bacteria</taxon>
        <taxon>Candidatus Woykeibacteriota</taxon>
    </lineage>
</organism>
<dbReference type="GO" id="GO:0006412">
    <property type="term" value="P:translation"/>
    <property type="evidence" value="ECO:0007669"/>
    <property type="project" value="UniProtKB-UniRule"/>
</dbReference>
<dbReference type="InterPro" id="IPR044957">
    <property type="entry name" value="Ribosomal_bL32_bact"/>
</dbReference>
<comment type="caution">
    <text evidence="7">The sequence shown here is derived from an EMBL/GenBank/DDBJ whole genome shotgun (WGS) entry which is preliminary data.</text>
</comment>
<reference evidence="7 8" key="1">
    <citation type="journal article" date="2016" name="Nat. Commun.">
        <title>Thousands of microbial genomes shed light on interconnected biogeochemical processes in an aquifer system.</title>
        <authorList>
            <person name="Anantharaman K."/>
            <person name="Brown C.T."/>
            <person name="Hug L.A."/>
            <person name="Sharon I."/>
            <person name="Castelle C.J."/>
            <person name="Probst A.J."/>
            <person name="Thomas B.C."/>
            <person name="Singh A."/>
            <person name="Wilkins M.J."/>
            <person name="Karaoz U."/>
            <person name="Brodie E.L."/>
            <person name="Williams K.H."/>
            <person name="Hubbard S.S."/>
            <person name="Banfield J.F."/>
        </authorList>
    </citation>
    <scope>NUCLEOTIDE SEQUENCE [LARGE SCALE GENOMIC DNA]</scope>
</reference>
<dbReference type="PANTHER" id="PTHR35534">
    <property type="entry name" value="50S RIBOSOMAL PROTEIN L32"/>
    <property type="match status" value="1"/>
</dbReference>
<dbReference type="GO" id="GO:0003735">
    <property type="term" value="F:structural constituent of ribosome"/>
    <property type="evidence" value="ECO:0007669"/>
    <property type="project" value="InterPro"/>
</dbReference>
<keyword evidence="2 5" id="KW-0689">Ribosomal protein</keyword>
<dbReference type="AlphaFoldDB" id="A0A1G1WGR0"/>
<dbReference type="GO" id="GO:0015934">
    <property type="term" value="C:large ribosomal subunit"/>
    <property type="evidence" value="ECO:0007669"/>
    <property type="project" value="InterPro"/>
</dbReference>
<evidence type="ECO:0000313" key="8">
    <source>
        <dbReference type="Proteomes" id="UP000176645"/>
    </source>
</evidence>
<proteinExistence type="inferred from homology"/>
<comment type="similarity">
    <text evidence="1 5">Belongs to the bacterial ribosomal protein bL32 family.</text>
</comment>
<evidence type="ECO:0000313" key="7">
    <source>
        <dbReference type="EMBL" id="OGY26824.1"/>
    </source>
</evidence>
<dbReference type="HAMAP" id="MF_00340">
    <property type="entry name" value="Ribosomal_bL32"/>
    <property type="match status" value="1"/>
</dbReference>
<keyword evidence="3 5" id="KW-0687">Ribonucleoprotein</keyword>
<dbReference type="SUPFAM" id="SSF57829">
    <property type="entry name" value="Zn-binding ribosomal proteins"/>
    <property type="match status" value="1"/>
</dbReference>
<gene>
    <name evidence="5" type="primary">rpmF</name>
    <name evidence="7" type="ORF">A2Z42_03325</name>
</gene>